<name>A0A8K1FL77_PYTOL</name>
<protein>
    <recommendedName>
        <fullName evidence="3">Ankyrin repeat protein</fullName>
    </recommendedName>
</protein>
<dbReference type="Gene3D" id="1.25.40.20">
    <property type="entry name" value="Ankyrin repeat-containing domain"/>
    <property type="match status" value="1"/>
</dbReference>
<dbReference type="InterPro" id="IPR052050">
    <property type="entry name" value="SecEffector_AnkRepeat"/>
</dbReference>
<sequence>MVITHYKGQWERSNGWPLLPYTQDKTSQLLFSSTARMAVPLTDPRQRALRVLSDVGLVHHICSLQAGLPIDLYQFWVLHDAPTALKQWPLSWKISHLGSLVVAKGTLRLLDMYTRVVYFEKHTRRRGKSTYTQRTPKLDWVAREAIMNNRADVLQWTFDHNTPCDRTPERLWDYALSWPRGDTRVRDTLDANVPIALADFPPYTFAYGILDTEGFAWLLAKFPGIQLPPVALEKAAERGDLAVVRFLLENEMTECRERAFEYARYGMSGGYMPYGSSCYGGDTSHYGDPRNVDHFAVLAYLFDNCPGSMYESTAEYLIAYDKPEMVALVAKHIERIQCLREPWIRHCESVAQSGRLSDLQAWHELGMILVPISIDTVSDLAVVKFLHEHGLARATATAMDSAASRGDLALVQFLHENRTDGCAEVAIDGAIANGHDVVVKYLCEICTRGDATKEEIEDTKAVPNSS</sequence>
<dbReference type="AlphaFoldDB" id="A0A8K1FL77"/>
<gene>
    <name evidence="1" type="ORF">Poli38472_007607</name>
</gene>
<dbReference type="InterPro" id="IPR036770">
    <property type="entry name" value="Ankyrin_rpt-contain_sf"/>
</dbReference>
<dbReference type="PANTHER" id="PTHR46586">
    <property type="entry name" value="ANKYRIN REPEAT-CONTAINING PROTEIN"/>
    <property type="match status" value="1"/>
</dbReference>
<keyword evidence="2" id="KW-1185">Reference proteome</keyword>
<accession>A0A8K1FL77</accession>
<evidence type="ECO:0008006" key="3">
    <source>
        <dbReference type="Google" id="ProtNLM"/>
    </source>
</evidence>
<comment type="caution">
    <text evidence="1">The sequence shown here is derived from an EMBL/GenBank/DDBJ whole genome shotgun (WGS) entry which is preliminary data.</text>
</comment>
<dbReference type="SUPFAM" id="SSF140860">
    <property type="entry name" value="Pseudo ankyrin repeat-like"/>
    <property type="match status" value="1"/>
</dbReference>
<dbReference type="EMBL" id="SPLM01000003">
    <property type="protein sequence ID" value="TMW67935.1"/>
    <property type="molecule type" value="Genomic_DNA"/>
</dbReference>
<evidence type="ECO:0000313" key="1">
    <source>
        <dbReference type="EMBL" id="TMW67935.1"/>
    </source>
</evidence>
<evidence type="ECO:0000313" key="2">
    <source>
        <dbReference type="Proteomes" id="UP000794436"/>
    </source>
</evidence>
<organism evidence="1 2">
    <name type="scientific">Pythium oligandrum</name>
    <name type="common">Mycoparasitic fungus</name>
    <dbReference type="NCBI Taxonomy" id="41045"/>
    <lineage>
        <taxon>Eukaryota</taxon>
        <taxon>Sar</taxon>
        <taxon>Stramenopiles</taxon>
        <taxon>Oomycota</taxon>
        <taxon>Peronosporomycetes</taxon>
        <taxon>Pythiales</taxon>
        <taxon>Pythiaceae</taxon>
        <taxon>Pythium</taxon>
    </lineage>
</organism>
<dbReference type="PANTHER" id="PTHR46586:SF5">
    <property type="match status" value="1"/>
</dbReference>
<dbReference type="OrthoDB" id="70387at2759"/>
<dbReference type="Proteomes" id="UP000794436">
    <property type="component" value="Unassembled WGS sequence"/>
</dbReference>
<proteinExistence type="predicted"/>
<reference evidence="1" key="1">
    <citation type="submission" date="2019-03" db="EMBL/GenBank/DDBJ databases">
        <title>Long read genome sequence of the mycoparasitic Pythium oligandrum ATCC 38472 isolated from sugarbeet rhizosphere.</title>
        <authorList>
            <person name="Gaulin E."/>
        </authorList>
    </citation>
    <scope>NUCLEOTIDE SEQUENCE</scope>
    <source>
        <strain evidence="1">ATCC 38472_TT</strain>
    </source>
</reference>